<dbReference type="AlphaFoldDB" id="A0A5C5SBW5"/>
<dbReference type="SUPFAM" id="SSF56784">
    <property type="entry name" value="HAD-like"/>
    <property type="match status" value="1"/>
</dbReference>
<dbReference type="Gene3D" id="3.40.50.1000">
    <property type="entry name" value="HAD superfamily/HAD-like"/>
    <property type="match status" value="1"/>
</dbReference>
<evidence type="ECO:0000313" key="1">
    <source>
        <dbReference type="EMBL" id="TWS96672.1"/>
    </source>
</evidence>
<name>A0A5C5SBW5_9STRE</name>
<dbReference type="GO" id="GO:0005829">
    <property type="term" value="C:cytosol"/>
    <property type="evidence" value="ECO:0007669"/>
    <property type="project" value="TreeGrafter"/>
</dbReference>
<sequence length="272" mass="29462">MIKLIATDMDGTLLTDDKQLPQENIAALEQVSAAGVKVAICTGRMKSGVIPYFKELTIGDFAILNNGCSTYSTKDWSLTAYHALSLAEIADLVELCQAYPGIYLTLVEKENLYVLADHVPEIVAYDASLVFTQAIATDLATVEAEDFLVFQAMFMGDEELLDRFQQEQAANLAQQFSVVRSQSYIFEAMPKGVNKASALAELADRFALTPDQIMAIGDGNNDLEMLAYAGLGVAMGNATAEVKASTNYLTRTNEEAGVAQAIRTYILNKGLA</sequence>
<dbReference type="Proteomes" id="UP000317430">
    <property type="component" value="Unassembled WGS sequence"/>
</dbReference>
<dbReference type="InterPro" id="IPR023214">
    <property type="entry name" value="HAD_sf"/>
</dbReference>
<accession>A0A5C5SBW5</accession>
<keyword evidence="2" id="KW-1185">Reference proteome</keyword>
<dbReference type="GO" id="GO:0016791">
    <property type="term" value="F:phosphatase activity"/>
    <property type="evidence" value="ECO:0007669"/>
    <property type="project" value="TreeGrafter"/>
</dbReference>
<comment type="caution">
    <text evidence="1">The sequence shown here is derived from an EMBL/GenBank/DDBJ whole genome shotgun (WGS) entry which is preliminary data.</text>
</comment>
<dbReference type="CDD" id="cd07516">
    <property type="entry name" value="HAD_Pase"/>
    <property type="match status" value="1"/>
</dbReference>
<dbReference type="PANTHER" id="PTHR10000:SF8">
    <property type="entry name" value="HAD SUPERFAMILY HYDROLASE-LIKE, TYPE 3"/>
    <property type="match status" value="1"/>
</dbReference>
<dbReference type="SFLD" id="SFLDS00003">
    <property type="entry name" value="Haloacid_Dehalogenase"/>
    <property type="match status" value="1"/>
</dbReference>
<dbReference type="NCBIfam" id="TIGR00099">
    <property type="entry name" value="Cof-subfamily"/>
    <property type="match status" value="1"/>
</dbReference>
<proteinExistence type="predicted"/>
<dbReference type="SFLD" id="SFLDG01140">
    <property type="entry name" value="C2.B:_Phosphomannomutase_and_P"/>
    <property type="match status" value="1"/>
</dbReference>
<dbReference type="OrthoDB" id="9790031at2"/>
<reference evidence="1 2" key="1">
    <citation type="submission" date="2019-08" db="EMBL/GenBank/DDBJ databases">
        <authorList>
            <person name="Lei W."/>
        </authorList>
    </citation>
    <scope>NUCLEOTIDE SEQUENCE [LARGE SCALE GENOMIC DNA]</scope>
    <source>
        <strain evidence="1 2">CCUG 66496</strain>
    </source>
</reference>
<protein>
    <submittedName>
        <fullName evidence="1">HAD family phosphatase</fullName>
    </submittedName>
</protein>
<dbReference type="InterPro" id="IPR036412">
    <property type="entry name" value="HAD-like_sf"/>
</dbReference>
<dbReference type="PROSITE" id="PS01229">
    <property type="entry name" value="COF_2"/>
    <property type="match status" value="1"/>
</dbReference>
<dbReference type="RefSeq" id="WP_146567975.1">
    <property type="nucleotide sequence ID" value="NZ_VOHL01000007.1"/>
</dbReference>
<gene>
    <name evidence="1" type="ORF">FRX57_06820</name>
</gene>
<dbReference type="Gene3D" id="3.30.1240.10">
    <property type="match status" value="1"/>
</dbReference>
<dbReference type="InterPro" id="IPR000150">
    <property type="entry name" value="Cof"/>
</dbReference>
<dbReference type="PROSITE" id="PS01228">
    <property type="entry name" value="COF_1"/>
    <property type="match status" value="1"/>
</dbReference>
<dbReference type="NCBIfam" id="TIGR01484">
    <property type="entry name" value="HAD-SF-IIB"/>
    <property type="match status" value="1"/>
</dbReference>
<organism evidence="1 2">
    <name type="scientific">Streptococcus cuniculipharyngis</name>
    <dbReference type="NCBI Taxonomy" id="1562651"/>
    <lineage>
        <taxon>Bacteria</taxon>
        <taxon>Bacillati</taxon>
        <taxon>Bacillota</taxon>
        <taxon>Bacilli</taxon>
        <taxon>Lactobacillales</taxon>
        <taxon>Streptococcaceae</taxon>
        <taxon>Streptococcus</taxon>
    </lineage>
</organism>
<dbReference type="EMBL" id="VOHL01000007">
    <property type="protein sequence ID" value="TWS96672.1"/>
    <property type="molecule type" value="Genomic_DNA"/>
</dbReference>
<evidence type="ECO:0000313" key="2">
    <source>
        <dbReference type="Proteomes" id="UP000317430"/>
    </source>
</evidence>
<dbReference type="PANTHER" id="PTHR10000">
    <property type="entry name" value="PHOSPHOSERINE PHOSPHATASE"/>
    <property type="match status" value="1"/>
</dbReference>
<dbReference type="GO" id="GO:0000287">
    <property type="term" value="F:magnesium ion binding"/>
    <property type="evidence" value="ECO:0007669"/>
    <property type="project" value="TreeGrafter"/>
</dbReference>
<dbReference type="Pfam" id="PF08282">
    <property type="entry name" value="Hydrolase_3"/>
    <property type="match status" value="1"/>
</dbReference>
<dbReference type="SFLD" id="SFLDG01144">
    <property type="entry name" value="C2.B.4:_PGP_Like"/>
    <property type="match status" value="1"/>
</dbReference>
<dbReference type="InterPro" id="IPR006379">
    <property type="entry name" value="HAD-SF_hydro_IIB"/>
</dbReference>